<comment type="caution">
    <text evidence="1">The sequence shown here is derived from an EMBL/GenBank/DDBJ whole genome shotgun (WGS) entry which is preliminary data.</text>
</comment>
<evidence type="ECO:0000313" key="2">
    <source>
        <dbReference type="Proteomes" id="UP000694044"/>
    </source>
</evidence>
<dbReference type="Proteomes" id="UP000694044">
    <property type="component" value="Unassembled WGS sequence"/>
</dbReference>
<keyword evidence="2" id="KW-1185">Reference proteome</keyword>
<dbReference type="OrthoDB" id="1929632at2759"/>
<dbReference type="AlphaFoldDB" id="A0A8T1VUL1"/>
<name>A0A8T1VUL1_9STRA</name>
<gene>
    <name evidence="1" type="ORF">PHYPSEUDO_002142</name>
</gene>
<sequence>MVIVSPSSTMLNTLFPMEIVPDSLNELAVSELALCDCVMHGIAALGLRRRPAAVVAVSKQITAVSTMQAKNLAMVELSCRLGVVSGSGEFG</sequence>
<reference evidence="1" key="1">
    <citation type="submission" date="2021-02" db="EMBL/GenBank/DDBJ databases">
        <authorList>
            <person name="Palmer J.M."/>
        </authorList>
    </citation>
    <scope>NUCLEOTIDE SEQUENCE</scope>
    <source>
        <strain evidence="1">SCRP734</strain>
    </source>
</reference>
<accession>A0A8T1VUL1</accession>
<dbReference type="EMBL" id="JAGDFM010000135">
    <property type="protein sequence ID" value="KAG7384921.1"/>
    <property type="molecule type" value="Genomic_DNA"/>
</dbReference>
<protein>
    <submittedName>
        <fullName evidence="1">Uncharacterized protein</fullName>
    </submittedName>
</protein>
<organism evidence="1 2">
    <name type="scientific">Phytophthora pseudosyringae</name>
    <dbReference type="NCBI Taxonomy" id="221518"/>
    <lineage>
        <taxon>Eukaryota</taxon>
        <taxon>Sar</taxon>
        <taxon>Stramenopiles</taxon>
        <taxon>Oomycota</taxon>
        <taxon>Peronosporomycetes</taxon>
        <taxon>Peronosporales</taxon>
        <taxon>Peronosporaceae</taxon>
        <taxon>Phytophthora</taxon>
    </lineage>
</organism>
<proteinExistence type="predicted"/>
<evidence type="ECO:0000313" key="1">
    <source>
        <dbReference type="EMBL" id="KAG7384921.1"/>
    </source>
</evidence>